<keyword evidence="5" id="KW-0808">Transferase</keyword>
<evidence type="ECO:0000256" key="3">
    <source>
        <dbReference type="ARBA" id="ARBA00011970"/>
    </source>
</evidence>
<dbReference type="EMBL" id="PDKW01000041">
    <property type="protein sequence ID" value="PGH56306.1"/>
    <property type="molecule type" value="Genomic_DNA"/>
</dbReference>
<keyword evidence="7 8" id="KW-0802">TPR repeat</keyword>
<keyword evidence="4" id="KW-0328">Glycosyltransferase</keyword>
<evidence type="ECO:0000256" key="2">
    <source>
        <dbReference type="ARBA" id="ARBA00005386"/>
    </source>
</evidence>
<comment type="pathway">
    <text evidence="1">Protein modification; protein glycosylation.</text>
</comment>
<feature type="domain" description="O-GlcNAc transferase C-terminal" evidence="9">
    <location>
        <begin position="332"/>
        <end position="482"/>
    </location>
</feature>
<evidence type="ECO:0000313" key="11">
    <source>
        <dbReference type="Proteomes" id="UP000225379"/>
    </source>
</evidence>
<evidence type="ECO:0000256" key="4">
    <source>
        <dbReference type="ARBA" id="ARBA00022676"/>
    </source>
</evidence>
<evidence type="ECO:0000313" key="10">
    <source>
        <dbReference type="EMBL" id="PGH56306.1"/>
    </source>
</evidence>
<keyword evidence="6" id="KW-0677">Repeat</keyword>
<dbReference type="SMART" id="SM00028">
    <property type="entry name" value="TPR"/>
    <property type="match status" value="6"/>
</dbReference>
<dbReference type="InterPro" id="IPR011990">
    <property type="entry name" value="TPR-like_helical_dom_sf"/>
</dbReference>
<comment type="caution">
    <text evidence="10">The sequence shown here is derived from an EMBL/GenBank/DDBJ whole genome shotgun (WGS) entry which is preliminary data.</text>
</comment>
<dbReference type="InterPro" id="IPR029489">
    <property type="entry name" value="OGT/SEC/SPY_C"/>
</dbReference>
<accession>A0A2B8BC44</accession>
<dbReference type="AlphaFoldDB" id="A0A2B8BC44"/>
<feature type="domain" description="O-GlcNAc transferase C-terminal" evidence="9">
    <location>
        <begin position="505"/>
        <end position="682"/>
    </location>
</feature>
<protein>
    <recommendedName>
        <fullName evidence="3">protein O-GlcNAc transferase</fullName>
        <ecNumber evidence="3">2.4.1.255</ecNumber>
    </recommendedName>
</protein>
<evidence type="ECO:0000256" key="7">
    <source>
        <dbReference type="ARBA" id="ARBA00022803"/>
    </source>
</evidence>
<evidence type="ECO:0000256" key="5">
    <source>
        <dbReference type="ARBA" id="ARBA00022679"/>
    </source>
</evidence>
<dbReference type="RefSeq" id="WP_098737315.1">
    <property type="nucleotide sequence ID" value="NZ_PDKW01000041.1"/>
</dbReference>
<dbReference type="Pfam" id="PF13432">
    <property type="entry name" value="TPR_16"/>
    <property type="match status" value="3"/>
</dbReference>
<dbReference type="PROSITE" id="PS50005">
    <property type="entry name" value="TPR"/>
    <property type="match status" value="1"/>
</dbReference>
<dbReference type="EC" id="2.4.1.255" evidence="3"/>
<organism evidence="10 11">
    <name type="scientific">Azospirillum palustre</name>
    <dbReference type="NCBI Taxonomy" id="2044885"/>
    <lineage>
        <taxon>Bacteria</taxon>
        <taxon>Pseudomonadati</taxon>
        <taxon>Pseudomonadota</taxon>
        <taxon>Alphaproteobacteria</taxon>
        <taxon>Rhodospirillales</taxon>
        <taxon>Azospirillaceae</taxon>
        <taxon>Azospirillum</taxon>
    </lineage>
</organism>
<dbReference type="InterPro" id="IPR019734">
    <property type="entry name" value="TPR_rpt"/>
</dbReference>
<proteinExistence type="inferred from homology"/>
<dbReference type="OrthoDB" id="146908at2"/>
<feature type="repeat" description="TPR" evidence="8">
    <location>
        <begin position="217"/>
        <end position="250"/>
    </location>
</feature>
<gene>
    <name evidence="10" type="ORF">CRT60_15265</name>
</gene>
<sequence>MKPMSPESPAVTAEGLIEQAGQALAGGDPARTATLAARALEAAPGHPHALYLHGMAAALTGDGATAVARLRASIAAGGGTPECHYNLGLALHAQGDGDGAVQAYLSAILRAPGFAEAYNSLGVSLAAVGRADDAIAAFHRATAERAGYLDAHINLATVLVGIGQAEAAFAIYRDLLAADPGNPRLIFLTGTAALNADALPEAEGYLRQSLLYQPRDPGTWNNLGLVLVRMGQVSAAIDAFTKATTYRPDYAEAWFALASAQEAAGAFEQAAATYEHARPLLADNTGIDSNILMTLNYRDALPADAVYDAHRRWGTGYRQGLPTPPPPAPQPRDGRRLRIGYVSPDFRLHSVAMFLLPLLEQHDRSRVEVFAYSNVEKSDFITDHVRRHVDHWRPIAGVDPDTVAATIRADGVDILVDLAGHTARNRLDVFARRAAPVQMTWLGYPATTGLPAMDVRLTDAVSDPPGDADRRHSERLVRLDGGFLCYRPLGPTPDPLPAPILSRGQVSFGSFNALSKLTAATVALWARVLTATPGSRLVLKTSLLADAGMRRRVAGLFAAHGIAAERLTLLSHIPHHFGHLDAYGEIDIALDPIPYNGTTTTCEALWMGVPVLTLPGDRHAARVGASLLTAAALTEWIAADEADFVAKAVALAAEPDHLATVRQGLRGLLIASDLCDAQRFARRFEAMCFSVAEAQ</sequence>
<evidence type="ECO:0000256" key="1">
    <source>
        <dbReference type="ARBA" id="ARBA00004922"/>
    </source>
</evidence>
<dbReference type="Proteomes" id="UP000225379">
    <property type="component" value="Unassembled WGS sequence"/>
</dbReference>
<keyword evidence="11" id="KW-1185">Reference proteome</keyword>
<evidence type="ECO:0000259" key="9">
    <source>
        <dbReference type="Pfam" id="PF13844"/>
    </source>
</evidence>
<dbReference type="SUPFAM" id="SSF48452">
    <property type="entry name" value="TPR-like"/>
    <property type="match status" value="2"/>
</dbReference>
<dbReference type="PANTHER" id="PTHR44835">
    <property type="entry name" value="UDP-N-ACETYLGLUCOSAMINE--PEPTIDE N-ACETYLGLUCOSAMINYLTRANSFERASE SPINDLY-RELATED"/>
    <property type="match status" value="1"/>
</dbReference>
<dbReference type="Pfam" id="PF13844">
    <property type="entry name" value="Glyco_transf_41"/>
    <property type="match status" value="2"/>
</dbReference>
<dbReference type="Gene3D" id="3.40.50.11380">
    <property type="match status" value="1"/>
</dbReference>
<comment type="similarity">
    <text evidence="2">Belongs to the glycosyltransferase 41 family. O-GlcNAc transferase subfamily.</text>
</comment>
<name>A0A2B8BC44_9PROT</name>
<reference evidence="11" key="1">
    <citation type="submission" date="2017-10" db="EMBL/GenBank/DDBJ databases">
        <authorList>
            <person name="Kravchenko I.K."/>
            <person name="Grouzdev D.S."/>
        </authorList>
    </citation>
    <scope>NUCLEOTIDE SEQUENCE [LARGE SCALE GENOMIC DNA]</scope>
    <source>
        <strain evidence="11">B2</strain>
    </source>
</reference>
<dbReference type="Gene3D" id="3.40.50.2000">
    <property type="entry name" value="Glycogen Phosphorylase B"/>
    <property type="match status" value="1"/>
</dbReference>
<dbReference type="PANTHER" id="PTHR44835:SF1">
    <property type="entry name" value="PROTEIN O-GLCNAC TRANSFERASE"/>
    <property type="match status" value="1"/>
</dbReference>
<dbReference type="GO" id="GO:0097363">
    <property type="term" value="F:protein O-acetylglucosaminyltransferase activity"/>
    <property type="evidence" value="ECO:0007669"/>
    <property type="project" value="UniProtKB-EC"/>
</dbReference>
<dbReference type="InterPro" id="IPR051939">
    <property type="entry name" value="Glycosyltr_41/O-GlcNAc_trsf"/>
</dbReference>
<evidence type="ECO:0000256" key="8">
    <source>
        <dbReference type="PROSITE-ProRule" id="PRU00339"/>
    </source>
</evidence>
<evidence type="ECO:0000256" key="6">
    <source>
        <dbReference type="ARBA" id="ARBA00022737"/>
    </source>
</evidence>
<dbReference type="Gene3D" id="1.25.40.10">
    <property type="entry name" value="Tetratricopeptide repeat domain"/>
    <property type="match status" value="1"/>
</dbReference>